<accession>A0ABR1QNX9</accession>
<evidence type="ECO:0000313" key="2">
    <source>
        <dbReference type="EMBL" id="KAK7961654.1"/>
    </source>
</evidence>
<dbReference type="Pfam" id="PF06985">
    <property type="entry name" value="HET"/>
    <property type="match status" value="1"/>
</dbReference>
<dbReference type="GeneID" id="92071763"/>
<comment type="caution">
    <text evidence="2">The sequence shown here is derived from an EMBL/GenBank/DDBJ whole genome shotgun (WGS) entry which is preliminary data.</text>
</comment>
<protein>
    <submittedName>
        <fullName evidence="2">HET-domain-containing protein</fullName>
    </submittedName>
</protein>
<organism evidence="2 3">
    <name type="scientific">Apiospora aurea</name>
    <dbReference type="NCBI Taxonomy" id="335848"/>
    <lineage>
        <taxon>Eukaryota</taxon>
        <taxon>Fungi</taxon>
        <taxon>Dikarya</taxon>
        <taxon>Ascomycota</taxon>
        <taxon>Pezizomycotina</taxon>
        <taxon>Sordariomycetes</taxon>
        <taxon>Xylariomycetidae</taxon>
        <taxon>Amphisphaeriales</taxon>
        <taxon>Apiosporaceae</taxon>
        <taxon>Apiospora</taxon>
    </lineage>
</organism>
<name>A0ABR1QNX9_9PEZI</name>
<gene>
    <name evidence="2" type="ORF">PG986_002479</name>
</gene>
<proteinExistence type="predicted"/>
<evidence type="ECO:0000259" key="1">
    <source>
        <dbReference type="Pfam" id="PF06985"/>
    </source>
</evidence>
<reference evidence="2 3" key="1">
    <citation type="submission" date="2023-01" db="EMBL/GenBank/DDBJ databases">
        <title>Analysis of 21 Apiospora genomes using comparative genomics revels a genus with tremendous synthesis potential of carbohydrate active enzymes and secondary metabolites.</title>
        <authorList>
            <person name="Sorensen T."/>
        </authorList>
    </citation>
    <scope>NUCLEOTIDE SEQUENCE [LARGE SCALE GENOMIC DNA]</scope>
    <source>
        <strain evidence="2 3">CBS 24483</strain>
    </source>
</reference>
<dbReference type="EMBL" id="JAQQWE010000002">
    <property type="protein sequence ID" value="KAK7961654.1"/>
    <property type="molecule type" value="Genomic_DNA"/>
</dbReference>
<dbReference type="Proteomes" id="UP001391051">
    <property type="component" value="Unassembled WGS sequence"/>
</dbReference>
<dbReference type="RefSeq" id="XP_066703765.1">
    <property type="nucleotide sequence ID" value="XM_066838701.1"/>
</dbReference>
<feature type="domain" description="Heterokaryon incompatibility" evidence="1">
    <location>
        <begin position="9"/>
        <end position="149"/>
    </location>
</feature>
<keyword evidence="3" id="KW-1185">Reference proteome</keyword>
<dbReference type="InterPro" id="IPR010730">
    <property type="entry name" value="HET"/>
</dbReference>
<dbReference type="PANTHER" id="PTHR24148">
    <property type="entry name" value="ANKYRIN REPEAT DOMAIN-CONTAINING PROTEIN 39 HOMOLOG-RELATED"/>
    <property type="match status" value="1"/>
</dbReference>
<evidence type="ECO:0000313" key="3">
    <source>
        <dbReference type="Proteomes" id="UP001391051"/>
    </source>
</evidence>
<dbReference type="PANTHER" id="PTHR24148:SF73">
    <property type="entry name" value="HET DOMAIN PROTEIN (AFU_ORTHOLOGUE AFUA_8G01020)"/>
    <property type="match status" value="1"/>
</dbReference>
<sequence length="449" mass="50930">MILLRHCVTEAIQLNGQSFSVTTNLGDCLRQLPLDPKYGSMRLWVVAICINQRDTDERNEQVQRMRDIYWSAESVIAWLGPGTHFSRIGMQRLQNVSLDEVKSMEFSTEQDGMERRNHIWSRILAGDGEQGLQDIVLRPYWHRTWIVQEIILGKRVRLVCGDDEVAFEWLLASQLFLASSLPRNVLSNFSKEHQESIVRLATNSNIGCTRVSLFGTPQDLLLERLSKFSSFQCSDDRNKVYALLGLCHDAQHIVPDYKNPTANVYGGVVDAHIKTYDNLHFLKYAEYNGERGSSYPSWFPDWRSPLARKYIGLDPSAENLFQASKGLSLSSCPWSLGRNTEKIHLTGACLDAITTLSGPFDLTGLTINELVNTALDCMHLIYQSLAQQGTIDPRLNPINMDDSHMPNHPLNDNELLWIALSTNPGSRLRRNFDSGEYVTVPVHVVVPRR</sequence>
<dbReference type="InterPro" id="IPR052895">
    <property type="entry name" value="HetReg/Transcr_Mod"/>
</dbReference>